<evidence type="ECO:0000259" key="4">
    <source>
        <dbReference type="Pfam" id="PF02816"/>
    </source>
</evidence>
<feature type="domain" description="Alpha-type protein kinase" evidence="4">
    <location>
        <begin position="292"/>
        <end position="429"/>
    </location>
</feature>
<sequence>MDFCDDGTGNGCACSFLNKSSAGLCTKCSKLATLTKGSTEYDQWKSFKQCESCGIAWKNLDSTKCRHYTQNLVRTAVETSRIAQSNAMEARLAKQPIASQQLHTTARLLAARNNTSTGESTIFITAQCRIKTTSAKDQKNTDPSYGQWGKPWPKDTYMSGNMAHYYAAPGPSTKKAAGMQPKLSMALELYIDKPNTLNFTLGSTVVRKQSATAMAIDGVPLGKCHAVLNAGGRMESTFVRTNRSNNSGVDTSTVIQIKKTHTTCNTETGEVEIEWPENASVHEAVVGKDIFASGATKNIYKLSIGSDLYVAKRFFEIGTGVEVTADENKSNLENELIRLKTAEWFLSKFKSQAKEYGIEYLSDITVSEGFLVREIGEPSPASSLPSFKEDTAVWLVEPHLYSGTLVHPNRTDKLGKTLSAFSHFAHRISTL</sequence>
<dbReference type="STRING" id="1095629.A0A0C9WS18"/>
<dbReference type="GO" id="GO:0005524">
    <property type="term" value="F:ATP binding"/>
    <property type="evidence" value="ECO:0007669"/>
    <property type="project" value="InterPro"/>
</dbReference>
<name>A0A0C9WS18_9AGAR</name>
<evidence type="ECO:0000256" key="1">
    <source>
        <dbReference type="ARBA" id="ARBA00022527"/>
    </source>
</evidence>
<keyword evidence="2" id="KW-0808">Transferase</keyword>
<proteinExistence type="predicted"/>
<dbReference type="InterPro" id="IPR004166">
    <property type="entry name" value="a-kinase_dom"/>
</dbReference>
<evidence type="ECO:0000313" key="5">
    <source>
        <dbReference type="EMBL" id="KIJ90778.1"/>
    </source>
</evidence>
<evidence type="ECO:0000256" key="2">
    <source>
        <dbReference type="ARBA" id="ARBA00022679"/>
    </source>
</evidence>
<dbReference type="GO" id="GO:0004674">
    <property type="term" value="F:protein serine/threonine kinase activity"/>
    <property type="evidence" value="ECO:0007669"/>
    <property type="project" value="UniProtKB-KW"/>
</dbReference>
<dbReference type="InterPro" id="IPR011009">
    <property type="entry name" value="Kinase-like_dom_sf"/>
</dbReference>
<organism evidence="5 6">
    <name type="scientific">Laccaria amethystina LaAM-08-1</name>
    <dbReference type="NCBI Taxonomy" id="1095629"/>
    <lineage>
        <taxon>Eukaryota</taxon>
        <taxon>Fungi</taxon>
        <taxon>Dikarya</taxon>
        <taxon>Basidiomycota</taxon>
        <taxon>Agaricomycotina</taxon>
        <taxon>Agaricomycetes</taxon>
        <taxon>Agaricomycetidae</taxon>
        <taxon>Agaricales</taxon>
        <taxon>Agaricineae</taxon>
        <taxon>Hydnangiaceae</taxon>
        <taxon>Laccaria</taxon>
    </lineage>
</organism>
<protein>
    <recommendedName>
        <fullName evidence="4">Alpha-type protein kinase domain-containing protein</fullName>
    </recommendedName>
</protein>
<keyword evidence="1" id="KW-0723">Serine/threonine-protein kinase</keyword>
<accession>A0A0C9WS18</accession>
<keyword evidence="6" id="KW-1185">Reference proteome</keyword>
<dbReference type="AlphaFoldDB" id="A0A0C9WS18"/>
<dbReference type="Pfam" id="PF02816">
    <property type="entry name" value="Alpha_kinase"/>
    <property type="match status" value="1"/>
</dbReference>
<dbReference type="OrthoDB" id="2915404at2759"/>
<evidence type="ECO:0000256" key="3">
    <source>
        <dbReference type="ARBA" id="ARBA00022777"/>
    </source>
</evidence>
<reference evidence="5 6" key="1">
    <citation type="submission" date="2014-04" db="EMBL/GenBank/DDBJ databases">
        <authorList>
            <consortium name="DOE Joint Genome Institute"/>
            <person name="Kuo A."/>
            <person name="Kohler A."/>
            <person name="Nagy L.G."/>
            <person name="Floudas D."/>
            <person name="Copeland A."/>
            <person name="Barry K.W."/>
            <person name="Cichocki N."/>
            <person name="Veneault-Fourrey C."/>
            <person name="LaButti K."/>
            <person name="Lindquist E.A."/>
            <person name="Lipzen A."/>
            <person name="Lundell T."/>
            <person name="Morin E."/>
            <person name="Murat C."/>
            <person name="Sun H."/>
            <person name="Tunlid A."/>
            <person name="Henrissat B."/>
            <person name="Grigoriev I.V."/>
            <person name="Hibbett D.S."/>
            <person name="Martin F."/>
            <person name="Nordberg H.P."/>
            <person name="Cantor M.N."/>
            <person name="Hua S.X."/>
        </authorList>
    </citation>
    <scope>NUCLEOTIDE SEQUENCE [LARGE SCALE GENOMIC DNA]</scope>
    <source>
        <strain evidence="5 6">LaAM-08-1</strain>
    </source>
</reference>
<reference evidence="6" key="2">
    <citation type="submission" date="2015-01" db="EMBL/GenBank/DDBJ databases">
        <title>Evolutionary Origins and Diversification of the Mycorrhizal Mutualists.</title>
        <authorList>
            <consortium name="DOE Joint Genome Institute"/>
            <consortium name="Mycorrhizal Genomics Consortium"/>
            <person name="Kohler A."/>
            <person name="Kuo A."/>
            <person name="Nagy L.G."/>
            <person name="Floudas D."/>
            <person name="Copeland A."/>
            <person name="Barry K.W."/>
            <person name="Cichocki N."/>
            <person name="Veneault-Fourrey C."/>
            <person name="LaButti K."/>
            <person name="Lindquist E.A."/>
            <person name="Lipzen A."/>
            <person name="Lundell T."/>
            <person name="Morin E."/>
            <person name="Murat C."/>
            <person name="Riley R."/>
            <person name="Ohm R."/>
            <person name="Sun H."/>
            <person name="Tunlid A."/>
            <person name="Henrissat B."/>
            <person name="Grigoriev I.V."/>
            <person name="Hibbett D.S."/>
            <person name="Martin F."/>
        </authorList>
    </citation>
    <scope>NUCLEOTIDE SEQUENCE [LARGE SCALE GENOMIC DNA]</scope>
    <source>
        <strain evidence="6">LaAM-08-1</strain>
    </source>
</reference>
<dbReference type="SUPFAM" id="SSF56112">
    <property type="entry name" value="Protein kinase-like (PK-like)"/>
    <property type="match status" value="1"/>
</dbReference>
<keyword evidence="3" id="KW-0418">Kinase</keyword>
<dbReference type="HOGENOM" id="CLU_032408_0_0_1"/>
<gene>
    <name evidence="5" type="ORF">K443DRAFT_135626</name>
</gene>
<evidence type="ECO:0000313" key="6">
    <source>
        <dbReference type="Proteomes" id="UP000054477"/>
    </source>
</evidence>
<dbReference type="Proteomes" id="UP000054477">
    <property type="component" value="Unassembled WGS sequence"/>
</dbReference>
<dbReference type="EMBL" id="KN839113">
    <property type="protein sequence ID" value="KIJ90778.1"/>
    <property type="molecule type" value="Genomic_DNA"/>
</dbReference>